<evidence type="ECO:0000313" key="5">
    <source>
        <dbReference type="Proteomes" id="UP001302666"/>
    </source>
</evidence>
<dbReference type="Proteomes" id="UP001302666">
    <property type="component" value="Chromosome"/>
</dbReference>
<dbReference type="RefSeq" id="WP_106162937.1">
    <property type="nucleotide sequence ID" value="NZ_CP136704.1"/>
</dbReference>
<feature type="transmembrane region" description="Helical" evidence="1">
    <location>
        <begin position="25"/>
        <end position="48"/>
    </location>
</feature>
<reference evidence="3 5" key="2">
    <citation type="submission" date="2023-10" db="EMBL/GenBank/DDBJ databases">
        <title>Eight complete genome sequences of bacteria isolated from laboratory stock of Giant Kelp gametophytes.</title>
        <authorList>
            <person name="Tolentino B."/>
            <person name="Nuzhdin S."/>
        </authorList>
    </citation>
    <scope>NUCLEOTIDE SEQUENCE [LARGE SCALE GENOMIC DNA]</scope>
    <source>
        <strain evidence="3 5">LC.270.F.C4</strain>
    </source>
</reference>
<keyword evidence="1" id="KW-0472">Membrane</keyword>
<dbReference type="OrthoDB" id="7875256at2"/>
<gene>
    <name evidence="2" type="ORF">CLV89_103234</name>
    <name evidence="3" type="ORF">R1T40_08975</name>
</gene>
<proteinExistence type="predicted"/>
<evidence type="ECO:0000313" key="4">
    <source>
        <dbReference type="Proteomes" id="UP000237718"/>
    </source>
</evidence>
<dbReference type="EMBL" id="PVUF01000003">
    <property type="protein sequence ID" value="PRZ48919.1"/>
    <property type="molecule type" value="Genomic_DNA"/>
</dbReference>
<evidence type="ECO:0000313" key="3">
    <source>
        <dbReference type="EMBL" id="WOI34840.1"/>
    </source>
</evidence>
<name>A0A2T1AJY6_TRISK</name>
<reference evidence="2 4" key="1">
    <citation type="submission" date="2018-03" db="EMBL/GenBank/DDBJ databases">
        <title>Genomic Encyclopedia of Archaeal and Bacterial Type Strains, Phase II (KMG-II): from individual species to whole genera.</title>
        <authorList>
            <person name="Goeker M."/>
        </authorList>
    </citation>
    <scope>NUCLEOTIDE SEQUENCE [LARGE SCALE GENOMIC DNA]</scope>
    <source>
        <strain evidence="2 4">DSM 25328</strain>
    </source>
</reference>
<evidence type="ECO:0008006" key="6">
    <source>
        <dbReference type="Google" id="ProtNLM"/>
    </source>
</evidence>
<dbReference type="Proteomes" id="UP000237718">
    <property type="component" value="Unassembled WGS sequence"/>
</dbReference>
<accession>A0A2T1AJY6</accession>
<protein>
    <recommendedName>
        <fullName evidence="6">Histidinol phosphate aminotransferase</fullName>
    </recommendedName>
</protein>
<dbReference type="AlphaFoldDB" id="A0A2T1AJY6"/>
<keyword evidence="1" id="KW-0812">Transmembrane</keyword>
<evidence type="ECO:0000313" key="2">
    <source>
        <dbReference type="EMBL" id="PRZ48919.1"/>
    </source>
</evidence>
<organism evidence="2 4">
    <name type="scientific">Tritonibacter scottomollicae</name>
    <name type="common">Epibacterium scottomollicae</name>
    <dbReference type="NCBI Taxonomy" id="483013"/>
    <lineage>
        <taxon>Bacteria</taxon>
        <taxon>Pseudomonadati</taxon>
        <taxon>Pseudomonadota</taxon>
        <taxon>Alphaproteobacteria</taxon>
        <taxon>Rhodobacterales</taxon>
        <taxon>Paracoccaceae</taxon>
        <taxon>Tritonibacter</taxon>
    </lineage>
</organism>
<keyword evidence="5" id="KW-1185">Reference proteome</keyword>
<evidence type="ECO:0000256" key="1">
    <source>
        <dbReference type="SAM" id="Phobius"/>
    </source>
</evidence>
<dbReference type="EMBL" id="CP136704">
    <property type="protein sequence ID" value="WOI34840.1"/>
    <property type="molecule type" value="Genomic_DNA"/>
</dbReference>
<sequence length="70" mass="8152">MRRHDVPPASTDLLSATLSFLTVNLLWIFIVLWLLYGLAPVLLLAVVMNHMINRLEVRMLWAHQKSERRA</sequence>
<keyword evidence="1" id="KW-1133">Transmembrane helix</keyword>